<dbReference type="InParanoid" id="A0A151Z6J7"/>
<proteinExistence type="inferred from homology"/>
<dbReference type="PIRSF" id="PIRSF003113">
    <property type="entry name" value="BolA"/>
    <property type="match status" value="1"/>
</dbReference>
<accession>A0A151Z6J7</accession>
<dbReference type="GO" id="GO:0006879">
    <property type="term" value="P:intracellular iron ion homeostasis"/>
    <property type="evidence" value="ECO:0007669"/>
    <property type="project" value="InterPro"/>
</dbReference>
<dbReference type="EMBL" id="LODT01000039">
    <property type="protein sequence ID" value="KYQ89586.1"/>
    <property type="molecule type" value="Genomic_DNA"/>
</dbReference>
<dbReference type="InterPro" id="IPR002634">
    <property type="entry name" value="BolA"/>
</dbReference>
<gene>
    <name evidence="2" type="ORF">DLAC_11779</name>
</gene>
<comment type="similarity">
    <text evidence="1">Belongs to the BolA/IbaG family.</text>
</comment>
<keyword evidence="3" id="KW-1185">Reference proteome</keyword>
<dbReference type="PANTHER" id="PTHR12735">
    <property type="entry name" value="BOLA-LIKE PROTEIN-RELATED"/>
    <property type="match status" value="1"/>
</dbReference>
<dbReference type="AlphaFoldDB" id="A0A151Z6J7"/>
<evidence type="ECO:0008006" key="4">
    <source>
        <dbReference type="Google" id="ProtNLM"/>
    </source>
</evidence>
<reference evidence="2 3" key="1">
    <citation type="submission" date="2015-12" db="EMBL/GenBank/DDBJ databases">
        <title>Dictyostelia acquired genes for synthesis and detection of signals that induce cell-type specialization by lateral gene transfer from prokaryotes.</title>
        <authorList>
            <person name="Gloeckner G."/>
            <person name="Schaap P."/>
        </authorList>
    </citation>
    <scope>NUCLEOTIDE SEQUENCE [LARGE SCALE GENOMIC DNA]</scope>
    <source>
        <strain evidence="2 3">TK</strain>
    </source>
</reference>
<dbReference type="InterPro" id="IPR045115">
    <property type="entry name" value="BOL2"/>
</dbReference>
<name>A0A151Z6J7_TIELA</name>
<comment type="caution">
    <text evidence="2">The sequence shown here is derived from an EMBL/GenBank/DDBJ whole genome shotgun (WGS) entry which is preliminary data.</text>
</comment>
<evidence type="ECO:0000256" key="1">
    <source>
        <dbReference type="RuleBase" id="RU003860"/>
    </source>
</evidence>
<evidence type="ECO:0000313" key="2">
    <source>
        <dbReference type="EMBL" id="KYQ89586.1"/>
    </source>
</evidence>
<dbReference type="Proteomes" id="UP000076078">
    <property type="component" value="Unassembled WGS sequence"/>
</dbReference>
<dbReference type="GO" id="GO:0051537">
    <property type="term" value="F:2 iron, 2 sulfur cluster binding"/>
    <property type="evidence" value="ECO:0007669"/>
    <property type="project" value="InterPro"/>
</dbReference>
<dbReference type="Gene3D" id="3.30.300.90">
    <property type="entry name" value="BolA-like"/>
    <property type="match status" value="1"/>
</dbReference>
<dbReference type="GO" id="GO:0005634">
    <property type="term" value="C:nucleus"/>
    <property type="evidence" value="ECO:0007669"/>
    <property type="project" value="TreeGrafter"/>
</dbReference>
<organism evidence="2 3">
    <name type="scientific">Tieghemostelium lacteum</name>
    <name type="common">Slime mold</name>
    <name type="synonym">Dictyostelium lacteum</name>
    <dbReference type="NCBI Taxonomy" id="361077"/>
    <lineage>
        <taxon>Eukaryota</taxon>
        <taxon>Amoebozoa</taxon>
        <taxon>Evosea</taxon>
        <taxon>Eumycetozoa</taxon>
        <taxon>Dictyostelia</taxon>
        <taxon>Dictyosteliales</taxon>
        <taxon>Raperosteliaceae</taxon>
        <taxon>Tieghemostelium</taxon>
    </lineage>
</organism>
<dbReference type="GO" id="GO:0051604">
    <property type="term" value="P:protein maturation"/>
    <property type="evidence" value="ECO:0007669"/>
    <property type="project" value="InterPro"/>
</dbReference>
<evidence type="ECO:0000313" key="3">
    <source>
        <dbReference type="Proteomes" id="UP000076078"/>
    </source>
</evidence>
<dbReference type="PANTHER" id="PTHR12735:SF27">
    <property type="entry name" value="BOLA-LIKE PROTEIN 2"/>
    <property type="match status" value="1"/>
</dbReference>
<dbReference type="Pfam" id="PF01722">
    <property type="entry name" value="BolA"/>
    <property type="match status" value="1"/>
</dbReference>
<dbReference type="FunCoup" id="A0A151Z6J7">
    <property type="interactions" value="97"/>
</dbReference>
<dbReference type="GO" id="GO:0005829">
    <property type="term" value="C:cytosol"/>
    <property type="evidence" value="ECO:0007669"/>
    <property type="project" value="TreeGrafter"/>
</dbReference>
<sequence length="90" mass="10124">MITCNDITNQLKTTFNDPNDKIHVEDVTGGGSCGAKFELIVGSDKFEGLMLIDRHKMINAILADILKQIHALNMKTWTIKQYNEKMPSSK</sequence>
<dbReference type="SUPFAM" id="SSF82657">
    <property type="entry name" value="BolA-like"/>
    <property type="match status" value="1"/>
</dbReference>
<protein>
    <recommendedName>
        <fullName evidence="4">BolA family protein</fullName>
    </recommendedName>
</protein>
<dbReference type="InterPro" id="IPR036065">
    <property type="entry name" value="BolA-like_sf"/>
</dbReference>
<dbReference type="OrthoDB" id="4983at2759"/>
<dbReference type="STRING" id="361077.A0A151Z6J7"/>